<evidence type="ECO:0000256" key="6">
    <source>
        <dbReference type="RuleBase" id="RU361192"/>
    </source>
</evidence>
<evidence type="ECO:0000256" key="3">
    <source>
        <dbReference type="ARBA" id="ARBA00012556"/>
    </source>
</evidence>
<dbReference type="InterPro" id="IPR011683">
    <property type="entry name" value="Glyco_hydro_53"/>
</dbReference>
<reference evidence="7 8" key="1">
    <citation type="submission" date="2017-04" db="EMBL/GenBank/DDBJ databases">
        <title>Draft genome sequence of Marssonina coronaria NL1: causal agent of apple blotch.</title>
        <authorList>
            <person name="Cheng Q."/>
        </authorList>
    </citation>
    <scope>NUCLEOTIDE SEQUENCE [LARGE SCALE GENOMIC DNA]</scope>
    <source>
        <strain evidence="7 8">NL1</strain>
    </source>
</reference>
<evidence type="ECO:0000256" key="2">
    <source>
        <dbReference type="ARBA" id="ARBA00010687"/>
    </source>
</evidence>
<dbReference type="OrthoDB" id="110914at2759"/>
<organism evidence="7 8">
    <name type="scientific">Diplocarpon coronariae</name>
    <dbReference type="NCBI Taxonomy" id="2795749"/>
    <lineage>
        <taxon>Eukaryota</taxon>
        <taxon>Fungi</taxon>
        <taxon>Dikarya</taxon>
        <taxon>Ascomycota</taxon>
        <taxon>Pezizomycotina</taxon>
        <taxon>Leotiomycetes</taxon>
        <taxon>Helotiales</taxon>
        <taxon>Drepanopezizaceae</taxon>
        <taxon>Diplocarpon</taxon>
    </lineage>
</organism>
<feature type="signal peptide" evidence="6">
    <location>
        <begin position="1"/>
        <end position="16"/>
    </location>
</feature>
<dbReference type="EMBL" id="MZNU01000155">
    <property type="protein sequence ID" value="OWP03936.1"/>
    <property type="molecule type" value="Genomic_DNA"/>
</dbReference>
<dbReference type="InParanoid" id="A0A218Z9T8"/>
<evidence type="ECO:0000256" key="4">
    <source>
        <dbReference type="ARBA" id="ARBA00022801"/>
    </source>
</evidence>
<dbReference type="Gene3D" id="3.20.20.80">
    <property type="entry name" value="Glycosidases"/>
    <property type="match status" value="1"/>
</dbReference>
<evidence type="ECO:0000313" key="7">
    <source>
        <dbReference type="EMBL" id="OWP03936.1"/>
    </source>
</evidence>
<comment type="caution">
    <text evidence="7">The sequence shown here is derived from an EMBL/GenBank/DDBJ whole genome shotgun (WGS) entry which is preliminary data.</text>
</comment>
<dbReference type="AlphaFoldDB" id="A0A218Z9T8"/>
<dbReference type="PANTHER" id="PTHR34983">
    <property type="entry name" value="ARABINOGALACTAN ENDO-BETA-1,4-GALACTANASE A"/>
    <property type="match status" value="1"/>
</dbReference>
<dbReference type="FunFam" id="3.20.20.80:FF:000077">
    <property type="entry name" value="Arabinogalactan endo-beta-1,4-galactanase"/>
    <property type="match status" value="1"/>
</dbReference>
<evidence type="ECO:0000313" key="8">
    <source>
        <dbReference type="Proteomes" id="UP000242519"/>
    </source>
</evidence>
<dbReference type="SUPFAM" id="SSF51445">
    <property type="entry name" value="(Trans)glycosidases"/>
    <property type="match status" value="1"/>
</dbReference>
<keyword evidence="4 6" id="KW-0378">Hydrolase</keyword>
<dbReference type="EC" id="3.2.1.89" evidence="3 6"/>
<dbReference type="GO" id="GO:0015926">
    <property type="term" value="F:glucosidase activity"/>
    <property type="evidence" value="ECO:0007669"/>
    <property type="project" value="InterPro"/>
</dbReference>
<name>A0A218Z9T8_9HELO</name>
<dbReference type="GO" id="GO:0031218">
    <property type="term" value="F:arabinogalactan endo-1,4-beta-galactosidase activity"/>
    <property type="evidence" value="ECO:0007669"/>
    <property type="project" value="UniProtKB-EC"/>
</dbReference>
<dbReference type="STRING" id="503106.A0A218Z9T8"/>
<gene>
    <name evidence="7" type="ORF">B2J93_184</name>
</gene>
<comment type="catalytic activity">
    <reaction evidence="1 6">
        <text>The enzyme specifically hydrolyzes (1-&gt;4)-beta-D-galactosidic linkages in type I arabinogalactans.</text>
        <dbReference type="EC" id="3.2.1.89"/>
    </reaction>
</comment>
<dbReference type="Proteomes" id="UP000242519">
    <property type="component" value="Unassembled WGS sequence"/>
</dbReference>
<keyword evidence="5 6" id="KW-0326">Glycosidase</keyword>
<feature type="chain" id="PRO_5011825433" description="Arabinogalactan endo-beta-1,4-galactanase" evidence="6">
    <location>
        <begin position="17"/>
        <end position="348"/>
    </location>
</feature>
<sequence length="348" mass="37957">MLPRVVYFVFLAGVHAALTFKGVDWSSLLVEEAAGVTYKTTAGKTEPLESILVASGVNTVRQRIWVKPSDGNYNLDYNLKLARRAKAAGMHVYLTIHFSDTWADPSNQKLPAGWPSKIEDLSWTVYNYTREISNAFAAANIPLPIVSIGNEITNGLLFPTGSTDSFHNIATILHSASAGIKDSQLAAKPQIMIHLDNGWKWETQKWWYTSVLAAGPLFATDFEIMGVSYYPFYNELATLANLATSLKDMASAWGKSIMVVETDWPVACASPKFPFPADTSAIPFSVDGQTTWMKRVAAVVASVKGGNGLFYWEPAWVHNGGLGSSCTDNLMVDQKGVARSSLGVFSSI</sequence>
<dbReference type="Pfam" id="PF07745">
    <property type="entry name" value="Glyco_hydro_53"/>
    <property type="match status" value="1"/>
</dbReference>
<proteinExistence type="inferred from homology"/>
<comment type="similarity">
    <text evidence="2 6">Belongs to the glycosyl hydrolase 53 family.</text>
</comment>
<accession>A0A218Z9T8</accession>
<evidence type="ECO:0000256" key="1">
    <source>
        <dbReference type="ARBA" id="ARBA00001695"/>
    </source>
</evidence>
<dbReference type="InterPro" id="IPR017853">
    <property type="entry name" value="GH"/>
</dbReference>
<protein>
    <recommendedName>
        <fullName evidence="3 6">Arabinogalactan endo-beta-1,4-galactanase</fullName>
        <ecNumber evidence="3 6">3.2.1.89</ecNumber>
    </recommendedName>
</protein>
<evidence type="ECO:0000256" key="5">
    <source>
        <dbReference type="ARBA" id="ARBA00023295"/>
    </source>
</evidence>
<keyword evidence="8" id="KW-1185">Reference proteome</keyword>
<keyword evidence="6" id="KW-0732">Signal</keyword>
<dbReference type="GO" id="GO:0045490">
    <property type="term" value="P:pectin catabolic process"/>
    <property type="evidence" value="ECO:0007669"/>
    <property type="project" value="TreeGrafter"/>
</dbReference>
<dbReference type="PANTHER" id="PTHR34983:SF1">
    <property type="entry name" value="ARABINOGALACTAN ENDO-BETA-1,4-GALACTANASE A"/>
    <property type="match status" value="1"/>
</dbReference>